<protein>
    <submittedName>
        <fullName evidence="1">1391_t:CDS:1</fullName>
    </submittedName>
</protein>
<comment type="caution">
    <text evidence="1">The sequence shown here is derived from an EMBL/GenBank/DDBJ whole genome shotgun (WGS) entry which is preliminary data.</text>
</comment>
<dbReference type="Proteomes" id="UP000789525">
    <property type="component" value="Unassembled WGS sequence"/>
</dbReference>
<evidence type="ECO:0000313" key="2">
    <source>
        <dbReference type="Proteomes" id="UP000789525"/>
    </source>
</evidence>
<gene>
    <name evidence="1" type="ORF">ACOLOM_LOCUS7885</name>
</gene>
<organism evidence="1 2">
    <name type="scientific">Acaulospora colombiana</name>
    <dbReference type="NCBI Taxonomy" id="27376"/>
    <lineage>
        <taxon>Eukaryota</taxon>
        <taxon>Fungi</taxon>
        <taxon>Fungi incertae sedis</taxon>
        <taxon>Mucoromycota</taxon>
        <taxon>Glomeromycotina</taxon>
        <taxon>Glomeromycetes</taxon>
        <taxon>Diversisporales</taxon>
        <taxon>Acaulosporaceae</taxon>
        <taxon>Acaulospora</taxon>
    </lineage>
</organism>
<reference evidence="1" key="1">
    <citation type="submission" date="2021-06" db="EMBL/GenBank/DDBJ databases">
        <authorList>
            <person name="Kallberg Y."/>
            <person name="Tangrot J."/>
            <person name="Rosling A."/>
        </authorList>
    </citation>
    <scope>NUCLEOTIDE SEQUENCE</scope>
    <source>
        <strain evidence="1">CL356</strain>
    </source>
</reference>
<keyword evidence="2" id="KW-1185">Reference proteome</keyword>
<dbReference type="EMBL" id="CAJVPT010019122">
    <property type="protein sequence ID" value="CAG8639336.1"/>
    <property type="molecule type" value="Genomic_DNA"/>
</dbReference>
<name>A0ACA9N984_9GLOM</name>
<accession>A0ACA9N984</accession>
<sequence>DLYLIPLQASQPLPEFIDLLDQVQIPKKRDENMLLGVFVLNKGKVVVPPTTAPVVPAARSVVDTGNSPVPVTSLPSQSPVQNDTLPSFVSSLGAANAPLPYGVNPSPPVPVMPGIPQIPSQVQGMPYSYHNQMMMPPPVATAIPPPSAPNLSALADSIKNMTPDQINLILKGLSMANSNPSASSSLPPASSWNPPQPPDSMYPYMDSHSNHGPPPRSPSQSSRPRDWDDRYPRDRDRERRSSPPYRGRPNRPRDRDERRDRGRNPRDRRGEYGSSDSGWARR</sequence>
<feature type="non-terminal residue" evidence="1">
    <location>
        <position position="1"/>
    </location>
</feature>
<proteinExistence type="predicted"/>
<evidence type="ECO:0000313" key="1">
    <source>
        <dbReference type="EMBL" id="CAG8639336.1"/>
    </source>
</evidence>